<keyword evidence="1" id="KW-0597">Phosphoprotein</keyword>
<keyword evidence="4" id="KW-1185">Reference proteome</keyword>
<evidence type="ECO:0000313" key="4">
    <source>
        <dbReference type="Proteomes" id="UP001597296"/>
    </source>
</evidence>
<dbReference type="Gene3D" id="3.40.50.2300">
    <property type="match status" value="1"/>
</dbReference>
<dbReference type="PROSITE" id="PS50110">
    <property type="entry name" value="RESPONSE_REGULATORY"/>
    <property type="match status" value="1"/>
</dbReference>
<dbReference type="SMART" id="SM00448">
    <property type="entry name" value="REC"/>
    <property type="match status" value="1"/>
</dbReference>
<comment type="caution">
    <text evidence="3">The sequence shown here is derived from an EMBL/GenBank/DDBJ whole genome shotgun (WGS) entry which is preliminary data.</text>
</comment>
<name>A0ABW5C4A3_9PROT</name>
<feature type="domain" description="Response regulatory" evidence="2">
    <location>
        <begin position="8"/>
        <end position="138"/>
    </location>
</feature>
<dbReference type="Proteomes" id="UP001597296">
    <property type="component" value="Unassembled WGS sequence"/>
</dbReference>
<accession>A0ABW5C4A3</accession>
<dbReference type="InterPro" id="IPR011006">
    <property type="entry name" value="CheY-like_superfamily"/>
</dbReference>
<proteinExistence type="predicted"/>
<dbReference type="PANTHER" id="PTHR44520:SF2">
    <property type="entry name" value="RESPONSE REGULATOR RCP1"/>
    <property type="match status" value="1"/>
</dbReference>
<dbReference type="RefSeq" id="WP_377313340.1">
    <property type="nucleotide sequence ID" value="NZ_JBHUIY010000001.1"/>
</dbReference>
<gene>
    <name evidence="3" type="ORF">ACFSNB_00160</name>
</gene>
<dbReference type="SUPFAM" id="SSF52172">
    <property type="entry name" value="CheY-like"/>
    <property type="match status" value="1"/>
</dbReference>
<evidence type="ECO:0000313" key="3">
    <source>
        <dbReference type="EMBL" id="MFD2232209.1"/>
    </source>
</evidence>
<dbReference type="EMBL" id="JBHUIY010000001">
    <property type="protein sequence ID" value="MFD2232209.1"/>
    <property type="molecule type" value="Genomic_DNA"/>
</dbReference>
<dbReference type="InterPro" id="IPR052893">
    <property type="entry name" value="TCS_response_regulator"/>
</dbReference>
<evidence type="ECO:0000259" key="2">
    <source>
        <dbReference type="PROSITE" id="PS50110"/>
    </source>
</evidence>
<dbReference type="InterPro" id="IPR001789">
    <property type="entry name" value="Sig_transdc_resp-reg_receiver"/>
</dbReference>
<organism evidence="3 4">
    <name type="scientific">Phaeospirillum tilakii</name>
    <dbReference type="NCBI Taxonomy" id="741673"/>
    <lineage>
        <taxon>Bacteria</taxon>
        <taxon>Pseudomonadati</taxon>
        <taxon>Pseudomonadota</taxon>
        <taxon>Alphaproteobacteria</taxon>
        <taxon>Rhodospirillales</taxon>
        <taxon>Rhodospirillaceae</taxon>
        <taxon>Phaeospirillum</taxon>
    </lineage>
</organism>
<sequence length="149" mass="16092">MNPPTPYRVLVVDDDAGDIALVSEAIGIGPYPCVVEHARDGIEALARLRPASPPHESPAPIAPMPHLVLLDINMPRMNGFELLGEIRADPRLSHLPVVMMSTSTASSDVASAYRAGAGGYFAKPFDIDALFHAIHRVEDYWFGLVRPPG</sequence>
<dbReference type="PANTHER" id="PTHR44520">
    <property type="entry name" value="RESPONSE REGULATOR RCP1-RELATED"/>
    <property type="match status" value="1"/>
</dbReference>
<feature type="modified residue" description="4-aspartylphosphate" evidence="1">
    <location>
        <position position="71"/>
    </location>
</feature>
<reference evidence="4" key="1">
    <citation type="journal article" date="2019" name="Int. J. Syst. Evol. Microbiol.">
        <title>The Global Catalogue of Microorganisms (GCM) 10K type strain sequencing project: providing services to taxonomists for standard genome sequencing and annotation.</title>
        <authorList>
            <consortium name="The Broad Institute Genomics Platform"/>
            <consortium name="The Broad Institute Genome Sequencing Center for Infectious Disease"/>
            <person name="Wu L."/>
            <person name="Ma J."/>
        </authorList>
    </citation>
    <scope>NUCLEOTIDE SEQUENCE [LARGE SCALE GENOMIC DNA]</scope>
    <source>
        <strain evidence="4">KCTC 15012</strain>
    </source>
</reference>
<dbReference type="CDD" id="cd17557">
    <property type="entry name" value="REC_Rcp-like"/>
    <property type="match status" value="1"/>
</dbReference>
<evidence type="ECO:0000256" key="1">
    <source>
        <dbReference type="PROSITE-ProRule" id="PRU00169"/>
    </source>
</evidence>
<dbReference type="Pfam" id="PF00072">
    <property type="entry name" value="Response_reg"/>
    <property type="match status" value="1"/>
</dbReference>
<protein>
    <submittedName>
        <fullName evidence="3">Response regulator</fullName>
    </submittedName>
</protein>